<organism evidence="2 3">
    <name type="scientific">Allokutzneria oryzae</name>
    <dbReference type="NCBI Taxonomy" id="1378989"/>
    <lineage>
        <taxon>Bacteria</taxon>
        <taxon>Bacillati</taxon>
        <taxon>Actinomycetota</taxon>
        <taxon>Actinomycetes</taxon>
        <taxon>Pseudonocardiales</taxon>
        <taxon>Pseudonocardiaceae</taxon>
        <taxon>Allokutzneria</taxon>
    </lineage>
</organism>
<dbReference type="InterPro" id="IPR050834">
    <property type="entry name" value="Glycosyltransf_2"/>
</dbReference>
<accession>A0ABV6A7J9</accession>
<name>A0ABV6A7J9_9PSEU</name>
<evidence type="ECO:0000313" key="3">
    <source>
        <dbReference type="Proteomes" id="UP001589693"/>
    </source>
</evidence>
<protein>
    <submittedName>
        <fullName evidence="2">Glycosyltransferase family 2 protein</fullName>
        <ecNumber evidence="2">2.4.-.-</ecNumber>
    </submittedName>
</protein>
<keyword evidence="3" id="KW-1185">Reference proteome</keyword>
<sequence>MSISVVVPTTLERAAIRETVESVLRSAASRGDEAEVLVVVNGTTARPPLENMGSPMLKVVTVERRSAPGARNIGFRLAHNDVLLFVDDDCIVPSSWCQELGTALGSGDRVAVAAPVRTLVRGSVTAFIDYQRLFHAPADDTGEAQYVVTANCGLRRDLVPGGLFFDDRNFNNAGEDTGFGLSLRDAGHTPRWLGNAEPVSHRLSEAVEEISERYARYGRAHARLHTRKAHPEAALPGALDWYRSIVDGRDDGYRRFSEFPDPAVRAAFTVYDLILHTSFLIGYLEELGREWGHQLVRVDHPALRAGWRRVARQVATPITDLAAPDYSQLGRDPAARRPVAQWLPPLLRQHARPISATPACSKLDALVRKRFRFSVNRHLWRGRLVDTWTRLSRPPDTAEDMASLLRSQGGSFREGCQELEGMLSGRQPIAGASPRPERRSGACEVLARW</sequence>
<dbReference type="GO" id="GO:0016757">
    <property type="term" value="F:glycosyltransferase activity"/>
    <property type="evidence" value="ECO:0007669"/>
    <property type="project" value="UniProtKB-KW"/>
</dbReference>
<dbReference type="RefSeq" id="WP_377861417.1">
    <property type="nucleotide sequence ID" value="NZ_JBHLZU010000032.1"/>
</dbReference>
<comment type="caution">
    <text evidence="2">The sequence shown here is derived from an EMBL/GenBank/DDBJ whole genome shotgun (WGS) entry which is preliminary data.</text>
</comment>
<dbReference type="EC" id="2.4.-.-" evidence="2"/>
<dbReference type="EMBL" id="JBHLZU010000032">
    <property type="protein sequence ID" value="MFB9909063.1"/>
    <property type="molecule type" value="Genomic_DNA"/>
</dbReference>
<dbReference type="PANTHER" id="PTHR43685:SF2">
    <property type="entry name" value="GLYCOSYLTRANSFERASE 2-LIKE DOMAIN-CONTAINING PROTEIN"/>
    <property type="match status" value="1"/>
</dbReference>
<dbReference type="PANTHER" id="PTHR43685">
    <property type="entry name" value="GLYCOSYLTRANSFERASE"/>
    <property type="match status" value="1"/>
</dbReference>
<keyword evidence="2" id="KW-0328">Glycosyltransferase</keyword>
<feature type="domain" description="Glycosyltransferase 2-like" evidence="1">
    <location>
        <begin position="4"/>
        <end position="117"/>
    </location>
</feature>
<dbReference type="SUPFAM" id="SSF53448">
    <property type="entry name" value="Nucleotide-diphospho-sugar transferases"/>
    <property type="match status" value="1"/>
</dbReference>
<evidence type="ECO:0000259" key="1">
    <source>
        <dbReference type="Pfam" id="PF00535"/>
    </source>
</evidence>
<gene>
    <name evidence="2" type="ORF">ACFFQA_34430</name>
</gene>
<reference evidence="2 3" key="1">
    <citation type="submission" date="2024-09" db="EMBL/GenBank/DDBJ databases">
        <authorList>
            <person name="Sun Q."/>
            <person name="Mori K."/>
        </authorList>
    </citation>
    <scope>NUCLEOTIDE SEQUENCE [LARGE SCALE GENOMIC DNA]</scope>
    <source>
        <strain evidence="2 3">TBRC 7907</strain>
    </source>
</reference>
<dbReference type="Pfam" id="PF00535">
    <property type="entry name" value="Glycos_transf_2"/>
    <property type="match status" value="1"/>
</dbReference>
<dbReference type="InterPro" id="IPR001173">
    <property type="entry name" value="Glyco_trans_2-like"/>
</dbReference>
<keyword evidence="2" id="KW-0808">Transferase</keyword>
<proteinExistence type="predicted"/>
<evidence type="ECO:0000313" key="2">
    <source>
        <dbReference type="EMBL" id="MFB9909063.1"/>
    </source>
</evidence>
<dbReference type="Proteomes" id="UP001589693">
    <property type="component" value="Unassembled WGS sequence"/>
</dbReference>
<dbReference type="InterPro" id="IPR029044">
    <property type="entry name" value="Nucleotide-diphossugar_trans"/>
</dbReference>
<dbReference type="Gene3D" id="3.90.550.10">
    <property type="entry name" value="Spore Coat Polysaccharide Biosynthesis Protein SpsA, Chain A"/>
    <property type="match status" value="1"/>
</dbReference>